<dbReference type="Gene3D" id="3.40.50.2300">
    <property type="match status" value="1"/>
</dbReference>
<dbReference type="InterPro" id="IPR001789">
    <property type="entry name" value="Sig_transdc_resp-reg_receiver"/>
</dbReference>
<proteinExistence type="predicted"/>
<dbReference type="SMART" id="SM00850">
    <property type="entry name" value="LytTR"/>
    <property type="match status" value="1"/>
</dbReference>
<organism evidence="4 5">
    <name type="scientific">Chitinophaga oryziterrae</name>
    <dbReference type="NCBI Taxonomy" id="1031224"/>
    <lineage>
        <taxon>Bacteria</taxon>
        <taxon>Pseudomonadati</taxon>
        <taxon>Bacteroidota</taxon>
        <taxon>Chitinophagia</taxon>
        <taxon>Chitinophagales</taxon>
        <taxon>Chitinophagaceae</taxon>
        <taxon>Chitinophaga</taxon>
    </lineage>
</organism>
<dbReference type="RefSeq" id="WP_157298441.1">
    <property type="nucleotide sequence ID" value="NZ_BAAAZB010000005.1"/>
</dbReference>
<evidence type="ECO:0000259" key="3">
    <source>
        <dbReference type="PROSITE" id="PS50930"/>
    </source>
</evidence>
<evidence type="ECO:0000313" key="5">
    <source>
        <dbReference type="Proteomes" id="UP000468388"/>
    </source>
</evidence>
<dbReference type="PROSITE" id="PS50930">
    <property type="entry name" value="HTH_LYTTR"/>
    <property type="match status" value="1"/>
</dbReference>
<dbReference type="PANTHER" id="PTHR37299">
    <property type="entry name" value="TRANSCRIPTIONAL REGULATOR-RELATED"/>
    <property type="match status" value="1"/>
</dbReference>
<feature type="modified residue" description="4-aspartylphosphate" evidence="1">
    <location>
        <position position="54"/>
    </location>
</feature>
<dbReference type="EMBL" id="WRXO01000001">
    <property type="protein sequence ID" value="MVT39794.1"/>
    <property type="molecule type" value="Genomic_DNA"/>
</dbReference>
<dbReference type="SUPFAM" id="SSF52172">
    <property type="entry name" value="CheY-like"/>
    <property type="match status" value="1"/>
</dbReference>
<dbReference type="PANTHER" id="PTHR37299:SF1">
    <property type="entry name" value="STAGE 0 SPORULATION PROTEIN A HOMOLOG"/>
    <property type="match status" value="1"/>
</dbReference>
<dbReference type="OrthoDB" id="1490554at2"/>
<evidence type="ECO:0000313" key="4">
    <source>
        <dbReference type="EMBL" id="MVT39794.1"/>
    </source>
</evidence>
<dbReference type="Gene3D" id="2.40.50.1020">
    <property type="entry name" value="LytTr DNA-binding domain"/>
    <property type="match status" value="1"/>
</dbReference>
<evidence type="ECO:0000259" key="2">
    <source>
        <dbReference type="PROSITE" id="PS50110"/>
    </source>
</evidence>
<dbReference type="InterPro" id="IPR011006">
    <property type="entry name" value="CheY-like_superfamily"/>
</dbReference>
<sequence>MIKAIAIDDEPPALQVLERYCSRTDLISLERVFTSTVEALRYLEKHVVDLLFLDIHMPAISGIDFYKSLSRKAMVIFTTAYSEYAVEGFNMKAADYLLKPFQYPRFLQAAMKAKHQFDLLQQSADTGLEGYLVVHSGYSLLQIALSDILFIEGLDDYLKIHLKRQQPVTARLTLDDILAQLPANHFVRIHRSYIVSLSKINRLQNRILTINGEEVIVGANYEQNFLKYYTQL</sequence>
<comment type="caution">
    <text evidence="4">The sequence shown here is derived from an EMBL/GenBank/DDBJ whole genome shotgun (WGS) entry which is preliminary data.</text>
</comment>
<accession>A0A6N8J4G4</accession>
<dbReference type="Pfam" id="PF04397">
    <property type="entry name" value="LytTR"/>
    <property type="match status" value="1"/>
</dbReference>
<keyword evidence="5" id="KW-1185">Reference proteome</keyword>
<protein>
    <submittedName>
        <fullName evidence="4">Response regulator</fullName>
    </submittedName>
</protein>
<dbReference type="GO" id="GO:0003677">
    <property type="term" value="F:DNA binding"/>
    <property type="evidence" value="ECO:0007669"/>
    <property type="project" value="InterPro"/>
</dbReference>
<reference evidence="4 5" key="1">
    <citation type="submission" date="2019-12" db="EMBL/GenBank/DDBJ databases">
        <title>The draft genomic sequence of strain Chitinophaga oryziterrae JCM 16595.</title>
        <authorList>
            <person name="Zhang X."/>
        </authorList>
    </citation>
    <scope>NUCLEOTIDE SEQUENCE [LARGE SCALE GENOMIC DNA]</scope>
    <source>
        <strain evidence="4 5">JCM 16595</strain>
    </source>
</reference>
<dbReference type="PROSITE" id="PS50110">
    <property type="entry name" value="RESPONSE_REGULATORY"/>
    <property type="match status" value="1"/>
</dbReference>
<dbReference type="Pfam" id="PF00072">
    <property type="entry name" value="Response_reg"/>
    <property type="match status" value="1"/>
</dbReference>
<evidence type="ECO:0000256" key="1">
    <source>
        <dbReference type="PROSITE-ProRule" id="PRU00169"/>
    </source>
</evidence>
<feature type="domain" description="HTH LytTR-type" evidence="3">
    <location>
        <begin position="132"/>
        <end position="204"/>
    </location>
</feature>
<dbReference type="SMART" id="SM00448">
    <property type="entry name" value="REC"/>
    <property type="match status" value="1"/>
</dbReference>
<dbReference type="GO" id="GO:0000156">
    <property type="term" value="F:phosphorelay response regulator activity"/>
    <property type="evidence" value="ECO:0007669"/>
    <property type="project" value="InterPro"/>
</dbReference>
<dbReference type="InterPro" id="IPR046947">
    <property type="entry name" value="LytR-like"/>
</dbReference>
<dbReference type="InterPro" id="IPR007492">
    <property type="entry name" value="LytTR_DNA-bd_dom"/>
</dbReference>
<keyword evidence="1" id="KW-0597">Phosphoprotein</keyword>
<gene>
    <name evidence="4" type="ORF">GO495_04300</name>
</gene>
<dbReference type="Proteomes" id="UP000468388">
    <property type="component" value="Unassembled WGS sequence"/>
</dbReference>
<dbReference type="AlphaFoldDB" id="A0A6N8J4G4"/>
<name>A0A6N8J4G4_9BACT</name>
<feature type="domain" description="Response regulatory" evidence="2">
    <location>
        <begin position="3"/>
        <end position="114"/>
    </location>
</feature>